<dbReference type="EMBL" id="CTEF01000001">
    <property type="protein sequence ID" value="CQD09134.1"/>
    <property type="molecule type" value="Genomic_DNA"/>
</dbReference>
<dbReference type="AlphaFoldDB" id="A0A0U1D856"/>
<accession>A0A0U1D856</accession>
<protein>
    <submittedName>
        <fullName evidence="1">Uncharacterized protein</fullName>
    </submittedName>
</protein>
<organism evidence="1 2">
    <name type="scientific">Mycolicibacterium conceptionense</name>
    <dbReference type="NCBI Taxonomy" id="451644"/>
    <lineage>
        <taxon>Bacteria</taxon>
        <taxon>Bacillati</taxon>
        <taxon>Actinomycetota</taxon>
        <taxon>Actinomycetes</taxon>
        <taxon>Mycobacteriales</taxon>
        <taxon>Mycobacteriaceae</taxon>
        <taxon>Mycolicibacterium</taxon>
    </lineage>
</organism>
<sequence>MRIGATSVARCSTAEVIALVTRHLGVPDAPALALGSVNLDHLHHFRAGRTRSAVRAVARSGCGWPTVRRWRGAVLV</sequence>
<reference evidence="1 2" key="1">
    <citation type="submission" date="2015-03" db="EMBL/GenBank/DDBJ databases">
        <authorList>
            <person name="Murphy D."/>
        </authorList>
    </citation>
    <scope>NUCLEOTIDE SEQUENCE [LARGE SCALE GENOMIC DNA]</scope>
    <source>
        <strain evidence="1 2">D16</strain>
    </source>
</reference>
<dbReference type="Proteomes" id="UP000182227">
    <property type="component" value="Unassembled WGS sequence"/>
</dbReference>
<evidence type="ECO:0000313" key="2">
    <source>
        <dbReference type="Proteomes" id="UP000182227"/>
    </source>
</evidence>
<evidence type="ECO:0000313" key="1">
    <source>
        <dbReference type="EMBL" id="CQD09134.1"/>
    </source>
</evidence>
<name>A0A0U1D856_9MYCO</name>
<proteinExistence type="predicted"/>
<gene>
    <name evidence="1" type="ORF">BN970_01775</name>
</gene>